<accession>A0A5N6LH57</accession>
<dbReference type="InterPro" id="IPR038765">
    <property type="entry name" value="Papain-like_cys_pep_sf"/>
</dbReference>
<evidence type="ECO:0000313" key="7">
    <source>
        <dbReference type="Proteomes" id="UP000326396"/>
    </source>
</evidence>
<name>A0A5N6LH57_9ASTR</name>
<organism evidence="6 7">
    <name type="scientific">Mikania micrantha</name>
    <name type="common">bitter vine</name>
    <dbReference type="NCBI Taxonomy" id="192012"/>
    <lineage>
        <taxon>Eukaryota</taxon>
        <taxon>Viridiplantae</taxon>
        <taxon>Streptophyta</taxon>
        <taxon>Embryophyta</taxon>
        <taxon>Tracheophyta</taxon>
        <taxon>Spermatophyta</taxon>
        <taxon>Magnoliopsida</taxon>
        <taxon>eudicotyledons</taxon>
        <taxon>Gunneridae</taxon>
        <taxon>Pentapetalae</taxon>
        <taxon>asterids</taxon>
        <taxon>campanulids</taxon>
        <taxon>Asterales</taxon>
        <taxon>Asteraceae</taxon>
        <taxon>Asteroideae</taxon>
        <taxon>Heliantheae alliance</taxon>
        <taxon>Eupatorieae</taxon>
        <taxon>Mikania</taxon>
    </lineage>
</organism>
<reference evidence="6 7" key="1">
    <citation type="submission" date="2019-05" db="EMBL/GenBank/DDBJ databases">
        <title>Mikania micrantha, genome provides insights into the molecular mechanism of rapid growth.</title>
        <authorList>
            <person name="Liu B."/>
        </authorList>
    </citation>
    <scope>NUCLEOTIDE SEQUENCE [LARGE SCALE GENOMIC DNA]</scope>
    <source>
        <strain evidence="6">NLD-2019</strain>
        <tissue evidence="6">Leaf</tissue>
    </source>
</reference>
<evidence type="ECO:0000256" key="1">
    <source>
        <dbReference type="ARBA" id="ARBA00005234"/>
    </source>
</evidence>
<feature type="domain" description="Ubiquitin-like protease family profile" evidence="5">
    <location>
        <begin position="607"/>
        <end position="849"/>
    </location>
</feature>
<proteinExistence type="inferred from homology"/>
<dbReference type="PANTHER" id="PTHR34835:SF90">
    <property type="entry name" value="AMINOTRANSFERASE-LIKE PLANT MOBILE DOMAIN-CONTAINING PROTEIN"/>
    <property type="match status" value="1"/>
</dbReference>
<feature type="compositionally biased region" description="Basic residues" evidence="4">
    <location>
        <begin position="1"/>
        <end position="11"/>
    </location>
</feature>
<dbReference type="GO" id="GO:0006508">
    <property type="term" value="P:proteolysis"/>
    <property type="evidence" value="ECO:0007669"/>
    <property type="project" value="UniProtKB-KW"/>
</dbReference>
<dbReference type="Proteomes" id="UP000326396">
    <property type="component" value="Unassembled WGS sequence"/>
</dbReference>
<feature type="region of interest" description="Disordered" evidence="4">
    <location>
        <begin position="342"/>
        <end position="378"/>
    </location>
</feature>
<evidence type="ECO:0000256" key="3">
    <source>
        <dbReference type="ARBA" id="ARBA00022801"/>
    </source>
</evidence>
<dbReference type="GO" id="GO:0008234">
    <property type="term" value="F:cysteine-type peptidase activity"/>
    <property type="evidence" value="ECO:0007669"/>
    <property type="project" value="InterPro"/>
</dbReference>
<protein>
    <recommendedName>
        <fullName evidence="5">Ubiquitin-like protease family profile domain-containing protein</fullName>
    </recommendedName>
</protein>
<feature type="region of interest" description="Disordered" evidence="4">
    <location>
        <begin position="1"/>
        <end position="20"/>
    </location>
</feature>
<dbReference type="PROSITE" id="PS50600">
    <property type="entry name" value="ULP_PROTEASE"/>
    <property type="match status" value="1"/>
</dbReference>
<feature type="compositionally biased region" description="Basic and acidic residues" evidence="4">
    <location>
        <begin position="342"/>
        <end position="360"/>
    </location>
</feature>
<feature type="region of interest" description="Disordered" evidence="4">
    <location>
        <begin position="25"/>
        <end position="56"/>
    </location>
</feature>
<dbReference type="SUPFAM" id="SSF54001">
    <property type="entry name" value="Cysteine proteinases"/>
    <property type="match status" value="1"/>
</dbReference>
<evidence type="ECO:0000256" key="4">
    <source>
        <dbReference type="SAM" id="MobiDB-lite"/>
    </source>
</evidence>
<dbReference type="OrthoDB" id="1636071at2759"/>
<dbReference type="InterPro" id="IPR003653">
    <property type="entry name" value="Peptidase_C48_C"/>
</dbReference>
<comment type="similarity">
    <text evidence="1">Belongs to the peptidase C48 family.</text>
</comment>
<dbReference type="PANTHER" id="PTHR34835">
    <property type="entry name" value="OS07G0283600 PROTEIN-RELATED"/>
    <property type="match status" value="1"/>
</dbReference>
<feature type="compositionally biased region" description="Basic and acidic residues" evidence="4">
    <location>
        <begin position="487"/>
        <end position="502"/>
    </location>
</feature>
<sequence>MDTKSSKRKTRLDRSRKRDILMNLKSDENIQAVDDDDDFKSPPPPPKSTTKTGTSKSKFVEFDNTKRLRTRNPPKSLCEFLDILTDEQKSAIDDIGFSSIKDFKIKAIPSCLAYWLLYNYDPASNMLNLGSERIKITPGLVCQTLGIPMGKIQLEEKKKPSLSDPVVAEFRQQFQGINGIPTVKTITDLVKSSGDSGRMFKINFLVVFNTIMAQMSQGSTANMSFLTSFNQGADFKSFDWCSYIITCLNRTKDKWNGKQHYNGPATILTLLYAHHMNERSHPSKKRIPAISYTTFDILMKLEKTIGCKDNKMETQVSNQPEPNRKTTKRKIREEIEEKMNLEKSKKVKKKSEVQKEESKKIKTGKASSKHEVSQKQTDILPTDDNWEKQSFFKETNESVEGLSAFASLQLISESEQPTNVQEWVKLIRRKTFELDEFVRDVEVQIKECVKTCKGSDEILEPINEWKSRLSKYNKQDQNQSSNEAEGDSLKGVKKEEDNRVDLDSQISETMVQEMVKVVEKVEQGHADKEKVDAMNEDILCSQKGEDDALDLNQDEANVEDVLKNVSFLQPNESQIQTPIDETKAEKTEQENEDEDVVFLRKEKSKNLMVYEKRKTKLAEALRSPYRQRIIQIGRKRELIEELVADWIFSANGGIWDVVFENALVDKAPRICMESFYPNEYLHIGVLSCWAAILNSEEQYRSNMSPTRLFCPCNMMGENNFKRWMKNAEMLEHFETNVNVALVGSQFNSINQINLLIIPVLQTNHYYLVCFNLKNPAVEIVDNIRGRLHARCAGNVRKVQKIVSLYLEKESPALHKKIVNLKPKKLEMPWQTEKNFVDCGIFAMRHMETYMGKEIKEWKEDCAILEESSGKQNEQLLDLRYKYLSKILLSDINILHDEVTKEVKKFEGLDEEVKRKMRRTARKRIQKRKTQD</sequence>
<dbReference type="EMBL" id="SZYD01000709">
    <property type="protein sequence ID" value="KAD1514669.1"/>
    <property type="molecule type" value="Genomic_DNA"/>
</dbReference>
<comment type="caution">
    <text evidence="6">The sequence shown here is derived from an EMBL/GenBank/DDBJ whole genome shotgun (WGS) entry which is preliminary data.</text>
</comment>
<gene>
    <name evidence="6" type="ORF">E3N88_42689</name>
</gene>
<keyword evidence="3" id="KW-0378">Hydrolase</keyword>
<evidence type="ECO:0000256" key="2">
    <source>
        <dbReference type="ARBA" id="ARBA00022670"/>
    </source>
</evidence>
<feature type="region of interest" description="Disordered" evidence="4">
    <location>
        <begin position="471"/>
        <end position="502"/>
    </location>
</feature>
<evidence type="ECO:0000259" key="5">
    <source>
        <dbReference type="PROSITE" id="PS50600"/>
    </source>
</evidence>
<keyword evidence="2" id="KW-0645">Protease</keyword>
<dbReference type="AlphaFoldDB" id="A0A5N6LH57"/>
<dbReference type="Gene3D" id="3.40.395.10">
    <property type="entry name" value="Adenoviral Proteinase, Chain A"/>
    <property type="match status" value="1"/>
</dbReference>
<evidence type="ECO:0000313" key="6">
    <source>
        <dbReference type="EMBL" id="KAD1514669.1"/>
    </source>
</evidence>
<keyword evidence="7" id="KW-1185">Reference proteome</keyword>
<feature type="compositionally biased region" description="Polar residues" evidence="4">
    <location>
        <begin position="471"/>
        <end position="483"/>
    </location>
</feature>